<evidence type="ECO:0000259" key="1">
    <source>
        <dbReference type="Pfam" id="PF14534"/>
    </source>
</evidence>
<dbReference type="InterPro" id="IPR016918">
    <property type="entry name" value="UCP029394"/>
</dbReference>
<organism evidence="2 3">
    <name type="scientific">Rhizobium miluonense</name>
    <dbReference type="NCBI Taxonomy" id="411945"/>
    <lineage>
        <taxon>Bacteria</taxon>
        <taxon>Pseudomonadati</taxon>
        <taxon>Pseudomonadota</taxon>
        <taxon>Alphaproteobacteria</taxon>
        <taxon>Hyphomicrobiales</taxon>
        <taxon>Rhizobiaceae</taxon>
        <taxon>Rhizobium/Agrobacterium group</taxon>
        <taxon>Rhizobium</taxon>
    </lineage>
</organism>
<dbReference type="STRING" id="411945.GA0061102_100367"/>
<feature type="domain" description="DUF4440" evidence="1">
    <location>
        <begin position="21"/>
        <end position="110"/>
    </location>
</feature>
<accession>A0A1C3UEA6</accession>
<dbReference type="Gene3D" id="3.10.450.50">
    <property type="match status" value="1"/>
</dbReference>
<dbReference type="OrthoDB" id="8420905at2"/>
<dbReference type="Pfam" id="PF14534">
    <property type="entry name" value="DUF4440"/>
    <property type="match status" value="1"/>
</dbReference>
<dbReference type="SUPFAM" id="SSF54427">
    <property type="entry name" value="NTF2-like"/>
    <property type="match status" value="1"/>
</dbReference>
<name>A0A1C3UEA6_9HYPH</name>
<keyword evidence="3" id="KW-1185">Reference proteome</keyword>
<evidence type="ECO:0000313" key="2">
    <source>
        <dbReference type="EMBL" id="SCB13677.1"/>
    </source>
</evidence>
<dbReference type="EMBL" id="FMAH01000003">
    <property type="protein sequence ID" value="SCB13677.1"/>
    <property type="molecule type" value="Genomic_DNA"/>
</dbReference>
<dbReference type="PIRSF" id="PIRSF029394">
    <property type="entry name" value="UCP029394"/>
    <property type="match status" value="1"/>
</dbReference>
<dbReference type="InterPro" id="IPR032710">
    <property type="entry name" value="NTF2-like_dom_sf"/>
</dbReference>
<dbReference type="Proteomes" id="UP000199435">
    <property type="component" value="Unassembled WGS sequence"/>
</dbReference>
<dbReference type="RefSeq" id="WP_092844378.1">
    <property type="nucleotide sequence ID" value="NZ_FMAH01000003.1"/>
</dbReference>
<gene>
    <name evidence="2" type="ORF">GA0061102_100367</name>
</gene>
<dbReference type="AlphaFoldDB" id="A0A1C3UEA6"/>
<sequence length="150" mass="17135">MSQESPLFRKASAEVIDFHRFFEAWYDAATADDTDFSRCERAFGQAFHMIPPTGRIFGRAETIELIRANRASFHGDFTIEISDIRVSFETEDVIVLAYVEAQSRAGTYSRRQASALFTASSSAPNGVEWQHLHETWLQMPETRQVPKNQK</sequence>
<proteinExistence type="predicted"/>
<reference evidence="3" key="1">
    <citation type="submission" date="2016-08" db="EMBL/GenBank/DDBJ databases">
        <authorList>
            <person name="Varghese N."/>
            <person name="Submissions Spin"/>
        </authorList>
    </citation>
    <scope>NUCLEOTIDE SEQUENCE [LARGE SCALE GENOMIC DNA]</scope>
    <source>
        <strain evidence="3">HAMBI 2971</strain>
    </source>
</reference>
<protein>
    <recommendedName>
        <fullName evidence="1">DUF4440 domain-containing protein</fullName>
    </recommendedName>
</protein>
<dbReference type="InterPro" id="IPR027843">
    <property type="entry name" value="DUF4440"/>
</dbReference>
<evidence type="ECO:0000313" key="3">
    <source>
        <dbReference type="Proteomes" id="UP000199435"/>
    </source>
</evidence>